<protein>
    <recommendedName>
        <fullName evidence="15">G-protein coupled receptor 98</fullName>
    </recommendedName>
</protein>
<keyword evidence="8 10" id="KW-0472">Membrane</keyword>
<dbReference type="Proteomes" id="UP000005408">
    <property type="component" value="Unassembled WGS sequence"/>
</dbReference>
<dbReference type="InterPro" id="IPR000832">
    <property type="entry name" value="GPCR_2_secretin-like"/>
</dbReference>
<evidence type="ECO:0000313" key="13">
    <source>
        <dbReference type="EnsemblMetazoa" id="G11442.3:cds"/>
    </source>
</evidence>
<dbReference type="InterPro" id="IPR009039">
    <property type="entry name" value="EAR"/>
</dbReference>
<evidence type="ECO:0000256" key="5">
    <source>
        <dbReference type="ARBA" id="ARBA00022737"/>
    </source>
</evidence>
<dbReference type="InterPro" id="IPR038081">
    <property type="entry name" value="CalX-like_sf"/>
</dbReference>
<name>A0A8W8HXL7_MAGGI</name>
<dbReference type="Pfam" id="PF00002">
    <property type="entry name" value="7tm_2"/>
    <property type="match status" value="1"/>
</dbReference>
<keyword evidence="14" id="KW-1185">Reference proteome</keyword>
<feature type="domain" description="Cyclic nucleotide-binding" evidence="11">
    <location>
        <begin position="2061"/>
        <end position="2107"/>
    </location>
</feature>
<evidence type="ECO:0000259" key="11">
    <source>
        <dbReference type="PROSITE" id="PS50042"/>
    </source>
</evidence>
<feature type="transmembrane region" description="Helical" evidence="10">
    <location>
        <begin position="5881"/>
        <end position="5900"/>
    </location>
</feature>
<dbReference type="InterPro" id="IPR000595">
    <property type="entry name" value="cNMP-bd_dom"/>
</dbReference>
<dbReference type="PANTHER" id="PTHR46682:SF1">
    <property type="entry name" value="ADHESION G-PROTEIN COUPLED RECEPTOR V1"/>
    <property type="match status" value="1"/>
</dbReference>
<dbReference type="PROSITE" id="PS50912">
    <property type="entry name" value="EAR"/>
    <property type="match status" value="4"/>
</dbReference>
<keyword evidence="3 10" id="KW-0812">Transmembrane</keyword>
<evidence type="ECO:0000256" key="9">
    <source>
        <dbReference type="ARBA" id="ARBA00023157"/>
    </source>
</evidence>
<dbReference type="GO" id="GO:0010855">
    <property type="term" value="F:adenylate cyclase inhibitor activity"/>
    <property type="evidence" value="ECO:0007669"/>
    <property type="project" value="TreeGrafter"/>
</dbReference>
<dbReference type="InterPro" id="IPR013320">
    <property type="entry name" value="ConA-like_dom_sf"/>
</dbReference>
<evidence type="ECO:0000256" key="1">
    <source>
        <dbReference type="ARBA" id="ARBA00004141"/>
    </source>
</evidence>
<dbReference type="InterPro" id="IPR046338">
    <property type="entry name" value="GAIN_dom_sf"/>
</dbReference>
<proteinExistence type="predicted"/>
<keyword evidence="9" id="KW-1015">Disulfide bond</keyword>
<dbReference type="InterPro" id="IPR017981">
    <property type="entry name" value="GPCR_2-like_7TM"/>
</dbReference>
<dbReference type="SUPFAM" id="SSF141072">
    <property type="entry name" value="CalX-like"/>
    <property type="match status" value="39"/>
</dbReference>
<keyword evidence="6" id="KW-0106">Calcium</keyword>
<dbReference type="InterPro" id="IPR003644">
    <property type="entry name" value="Calx_beta"/>
</dbReference>
<dbReference type="GO" id="GO:0005737">
    <property type="term" value="C:cytoplasm"/>
    <property type="evidence" value="ECO:0007669"/>
    <property type="project" value="TreeGrafter"/>
</dbReference>
<dbReference type="InterPro" id="IPR048287">
    <property type="entry name" value="TSPN-like_N"/>
</dbReference>
<dbReference type="InterPro" id="IPR026919">
    <property type="entry name" value="ADGRV1"/>
</dbReference>
<dbReference type="Gene3D" id="2.60.220.50">
    <property type="match status" value="1"/>
</dbReference>
<evidence type="ECO:0000313" key="14">
    <source>
        <dbReference type="Proteomes" id="UP000005408"/>
    </source>
</evidence>
<dbReference type="SMART" id="SM00560">
    <property type="entry name" value="LamGL"/>
    <property type="match status" value="1"/>
</dbReference>
<dbReference type="SMART" id="SM00303">
    <property type="entry name" value="GPS"/>
    <property type="match status" value="1"/>
</dbReference>
<dbReference type="SMART" id="SM00210">
    <property type="entry name" value="TSPN"/>
    <property type="match status" value="1"/>
</dbReference>
<feature type="transmembrane region" description="Helical" evidence="10">
    <location>
        <begin position="5959"/>
        <end position="5985"/>
    </location>
</feature>
<keyword evidence="4" id="KW-0732">Signal</keyword>
<reference evidence="13" key="1">
    <citation type="submission" date="2022-08" db="UniProtKB">
        <authorList>
            <consortium name="EnsemblMetazoa"/>
        </authorList>
    </citation>
    <scope>IDENTIFICATION</scope>
    <source>
        <strain evidence="13">05x7-T-G4-1.051#20</strain>
    </source>
</reference>
<dbReference type="Gene3D" id="1.20.1070.10">
    <property type="entry name" value="Rhodopsin 7-helix transmembrane proteins"/>
    <property type="match status" value="1"/>
</dbReference>
<keyword evidence="7 10" id="KW-1133">Transmembrane helix</keyword>
<evidence type="ECO:0000256" key="3">
    <source>
        <dbReference type="ARBA" id="ARBA00022692"/>
    </source>
</evidence>
<dbReference type="PANTHER" id="PTHR46682">
    <property type="entry name" value="ADHESION G-PROTEIN COUPLED RECEPTOR V1"/>
    <property type="match status" value="1"/>
</dbReference>
<dbReference type="GO" id="GO:0016020">
    <property type="term" value="C:membrane"/>
    <property type="evidence" value="ECO:0007669"/>
    <property type="project" value="UniProtKB-SubCell"/>
</dbReference>
<dbReference type="Gene3D" id="2.60.120.200">
    <property type="match status" value="1"/>
</dbReference>
<comment type="subcellular location">
    <subcellularLocation>
        <location evidence="2">Cell projection</location>
        <location evidence="2">Stereocilium</location>
    </subcellularLocation>
    <subcellularLocation>
        <location evidence="1">Membrane</location>
        <topology evidence="1">Multi-pass membrane protein</topology>
    </subcellularLocation>
</comment>
<dbReference type="GO" id="GO:0001965">
    <property type="term" value="F:G-protein alpha-subunit binding"/>
    <property type="evidence" value="ECO:0007669"/>
    <property type="project" value="TreeGrafter"/>
</dbReference>
<dbReference type="GO" id="GO:0007166">
    <property type="term" value="P:cell surface receptor signaling pathway"/>
    <property type="evidence" value="ECO:0007669"/>
    <property type="project" value="InterPro"/>
</dbReference>
<dbReference type="SMART" id="SM00237">
    <property type="entry name" value="Calx_beta"/>
    <property type="match status" value="21"/>
</dbReference>
<dbReference type="FunFam" id="2.60.40.2030:FF:000017">
    <property type="entry name" value="Adhesion G protein-coupled receptor V1"/>
    <property type="match status" value="2"/>
</dbReference>
<dbReference type="InterPro" id="IPR000203">
    <property type="entry name" value="GPS"/>
</dbReference>
<dbReference type="PROSITE" id="PS50042">
    <property type="entry name" value="CNMP_BINDING_3"/>
    <property type="match status" value="1"/>
</dbReference>
<evidence type="ECO:0000259" key="12">
    <source>
        <dbReference type="PROSITE" id="PS50261"/>
    </source>
</evidence>
<evidence type="ECO:0000256" key="10">
    <source>
        <dbReference type="SAM" id="Phobius"/>
    </source>
</evidence>
<evidence type="ECO:0000256" key="8">
    <source>
        <dbReference type="ARBA" id="ARBA00023136"/>
    </source>
</evidence>
<accession>A0A8W8HXL7</accession>
<evidence type="ECO:0008006" key="15">
    <source>
        <dbReference type="Google" id="ProtNLM"/>
    </source>
</evidence>
<keyword evidence="5" id="KW-0677">Repeat</keyword>
<feature type="transmembrane region" description="Helical" evidence="10">
    <location>
        <begin position="5849"/>
        <end position="5869"/>
    </location>
</feature>
<dbReference type="GO" id="GO:0032420">
    <property type="term" value="C:stereocilium"/>
    <property type="evidence" value="ECO:0007669"/>
    <property type="project" value="UniProtKB-SubCell"/>
</dbReference>
<dbReference type="EnsemblMetazoa" id="G11442.3">
    <property type="protein sequence ID" value="G11442.3:cds"/>
    <property type="gene ID" value="G11442"/>
</dbReference>
<dbReference type="SUPFAM" id="SSF49899">
    <property type="entry name" value="Concanavalin A-like lectins/glucanases"/>
    <property type="match status" value="1"/>
</dbReference>
<feature type="domain" description="G-protein coupled receptors family 2 profile 2" evidence="12">
    <location>
        <begin position="5845"/>
        <end position="6111"/>
    </location>
</feature>
<feature type="transmembrane region" description="Helical" evidence="10">
    <location>
        <begin position="5920"/>
        <end position="5938"/>
    </location>
</feature>
<dbReference type="InterPro" id="IPR006558">
    <property type="entry name" value="LamG-like"/>
</dbReference>
<evidence type="ECO:0000256" key="2">
    <source>
        <dbReference type="ARBA" id="ARBA00004645"/>
    </source>
</evidence>
<evidence type="ECO:0000256" key="6">
    <source>
        <dbReference type="ARBA" id="ARBA00022837"/>
    </source>
</evidence>
<evidence type="ECO:0000256" key="4">
    <source>
        <dbReference type="ARBA" id="ARBA00022729"/>
    </source>
</evidence>
<sequence length="6252" mass="684126">MVNEGEQFALRVRKSGPITQSITVIVEIKSPLDTNNDFVGTSRVGSFYPGGPDMISLTFTVNDDTDPEMEETFTFELTVFSEGVTVESPRVAAVTIAANDDAYGVFSFGETSPVLVTEDTVTTVVNLRVGREKGLFGQVTVTYLVNSSDPSAVPGVDITPRTGVLLFRDQEVQNYLQLQIRADSIPENNEEFRVTLTSATQGARVTDQEMILIIQANDAPIRFQQREDRFDEGPGRKPVSIQVLRGIDEDGQSRIGSVNSIASVDYFLVSDTATSGLDFRGSNGQVVFSAGETTGSIRVEILDDDDPEMEETFGIVLSGPKGDAIITYPTKINIRINANDNPNGVLSFVSSNGVSYPEVKVSEDTGGMGVFPVQRHAGSFGTVSVTWQVFRNDSTLGDVKSDITTTSGMVVFLPGQTIQRLNISVVNDILPEPTERYIVRLMPGTETGGARVEGITEGVLMVEDSDNYYGSVFLGPDQEHKIIVTSAPRYLQVNVQRSNNNQGDLTVNLTVTYTGSGSVNDILSTTAQEVEMFSGQTSLMVRFNLLPSAFLHVGDTFMVTLTGYGLKTDPEFGAYNSPILGRKVTVLVPVTLAVANGEIGFQSIQPITVNEPQNTPYTVALKLTREGTSGRAEIDWSLKGSGVNAVMVTASDTGISSGTVTMEAGSSESLLIITIMPDDTPELEEEITITLTSVSPSDTQRLKVGSTQTTIVIPENDNPGGVFQFSSVMKTSYLVKEGLSAIEVVVERLGGNLIPQFVQYEVQPGVNSEFYGATDVLKFDKGIRFRNSTLLPVADGIPELKEQFTLTLLPYGNSSGVIGNFSSITIEIEENDDPYGLVRFLLNPPIYHINESNNGQVVSLSIPVERAKGRFESIVVKWDMTPGTGTDLSPVSGTITFGAQQDKGFIHLESGADTVSRDLQVQTVNDNIPEPDENFTISLSIYNGKARVGSPDTATVVIKENDHRLYFRGRVRRAAVLSGTRFQFIESKLLTREPGIVKLIIRREGPENERATIRYQTVDSSAVASSGDYIQITAQELVFEVGEMERTISVEILNDGIPEGNETFYVQIFDIQGDLVLSDSPNASITILANDNAYGVFMFSPPLQMSTEEGSAVRLSITRTGGTFGVVEVAWEIREALSNRLMYDGGEFGKANGSVRFQEFEINRLLEVTPRMDNTPEEDKNFKIILSSTAIIDGIPDPSLAVIGNTSNEVILTVVASDDPYGKFAFTTETKSLTIAEDFYPGQESTTKATFTVERRQGIFGNVEVLWEVYSSTSGNNLPKVYDLILLANIPNKVEKKPSKRRPKTGTDVILLTGAEDNFLTIPPGYQPRSSDLQSGFSISAWVQPVTTGSYFIVAKTTDSGVRLFYTLKLVAGTQNILMFGYSQLGENTNKEISITMNENLMDAKWHHILVTVAQGDVRFYLDSQLKGTKFIGSQPLIDTVGVLLVGAKAPSTERFIGYLQDVRIYTARLQDSEINEIYHTPAQLDVTPISGYLIYLEGNREKNLTLTSLQDQEEESEEVFSVRLLGAKNGGTLSEIDHTATLTILKSDNANGVFSFLSDCTPTHSTKENEVVTCTVVRNRGDDGAVNITWAVFQSGTTIKADSDFVNSSGILCFEAGERTKVFTVTVNDDDIPEAQETFDIKLTSALTGSSGSTNISGASIDLSASTSRFTVLKSDNSNGLLQFSNSSQPPSGSGIIPPATEKPMVYFAEEARLVTVIVERAQGTEGQVEVEWRTSDITAKSSGKTPIDYQGNAGKLYFSDGDRFKVINIIIVDNDIPEDQKTFRIDLFNPQGGAELGVASSVTVVIMHSDGAYGVFEFDEGSLNMQALERGDSGFTSTGFKVLRKQGNIGTVTVKWLLTGNPGTDVERSEGAVTFTSGAVEALLYVNVRGDPVPELDKTYQLILSDAAPGSIGMNSVANFTILANDDPYGVFQISEDFRPVQVDEQYRNVSITVSRQYGTYGDVEVFYRTLRPNETNLPFLPSVQARADSSDFRHTEGSIIFSQGQSSASFNVLVMDDNIPETDESVFVTLSRVQLLRPAQSRPLTDSPSIGTAAWAFGQIIIRSNDNAHGTLVLSPTSASVLENATDVGVSVVRQGGSFGEVSVKFRVVNNTALQGLDYEVLTDTVTLPEGVVSKLLPIRLIDDLLPEQQEVFYVELQNQITGGAVLGTTSYAVVTILPSDDPNGLFEFEVSGMSVEEPETETPATVTVNVVRKGGTMNVVTVLWSASLNNAAPSDDINPTSGALYFVSNEARRQIIISILPDDIPEGKEDIVLTLVSASNGSIGPNRNFVLSIQPNDNPHGTVQFSTSQYNVTEQNTNSVQYLTLARSGGVYGQLRVYYSTIQLLVDSSIDPLTYFDPPINGTRGVVGQVFSTVSSFNPVKACAENCLKTPTCLAFEHSFIDNISLCMWYSTQAPPQNITPRNNYQYYSKNAVKFQELQNTAATAGADYSVVTNGYIMVNDGATTGQLPVSILADTIPELDEVFLVKLTQIEVASAEGSLKYPPQLGQMNQARVTINKNDNAFGIFRVVSESPQASAGGTAVGVEEKPQLAVDLIVERLDGNLGDVSVEWYINTTLSTAEYNKDFLADGATLNFIPGQTRRLITVTVLDDSMPEENKTVVVQLRNPQGGAEIEVDSKVTVTIMENDNVAGVLGFDSSSVLANEGEQVTLQVLRTRSAEGSVSVDWEIRGLRGLLPQEGFLTYRGALTFLPKEVSKKITLSVRSDDKPETNEEYQIQLINITTYGIGPSGAAIIDPLLQTASITIKGSNDPHGVIQFSQNSLRVRTEEANHVVNLQVDRKFGAIGTVRVSYSISSGSVTPLSEELVAAKPTEDFTAVQGYIDIPDNNVSATVAVQILDDSLPEVDEAFVVTLTGVILVNATDASSMPPRLDTNGTISEIIISANDGTKGVIKFGSDSYNVNVDEITKNISLSVVRTQGTFGNVSVFYYAQSMVEGTTQGLDYTITPQEIKFAKGENQKYIMLEILDDDIPEPDETFQVILSQPRDGVEIGEPFKANVTILANDGSSGTVSFKSQDIVRIQESPGENTALNVARLEVIRGSGIYGVVSVPFKVIPEKLENLADLTPTQGVITFQDRENSIFLELTALDDDLPEHDEIFTIQLLAPDNSAKLGTLIQKNVIIEANDSPAGLLQISVRHTSNDTIAVEENIGQIFFDVIRSQGLDGTISVDLTTQPDTAVINTDPKQVTLSPLETVITSQVTGWHSFYSNDFLYLVMLTSYRVGELTTGIGSAGNDSTYSVDRYLYSTLFKWQGQLVPVQTIETDVAMAATTFSIGVSTYLVICNYGNVRRYETKSRLYRVNPDSSLLVLQEFSTKGASDVDFFSSGSDHFLVFANSRDNNGETLVTVDVYRWDNTTRLFTPSPWQSLENQGAAAVAVVNIEGVTYMAVANNYNSKLKTYTVHSIVYKLGSNQKFSEHQRIETDGATDASFLQIHSLTLLVLASNRGDVISSPQTSVVYRWDSTLQTFLRHTNIQTNRVNKISPFIAKDNTGYLAVANTIGNSALYAWDIQNQRFDQVWSGSPARQLYPVMVTQAIGSFVILPMVDVDPKANCTLFHLIKVINSDFSPRTITLTFEPGQRLRSTSVEVLEDFLPENTETFFVTLVNPTGGATIGAKNKISVNILSNDNAHGIIEFAEDSRELTVQELDHKDSVIQLNVVRQQGFFGRVVVSWSASGDHSGLSDITPLSGQVEFSNKQSVATISLTILNDNLAELPEITYIRLLKVTESGSSLEGKGAQLGPHNMAKVVVQANDSPYGVVLWERQSVAVDEPERSDQSQTLYIIRQQGMMGNLQVMYQTSPDLGVSENNQAVSGLDFVSQKAIAVLQENVTRVAVSIVIKQDELPEADESFLLNITEVRVMSATPPPGAEPSVKVPGNILRVTINENDGIRGIVQFNVTTNIEGRIDAYEEYGHNTTVKLRVSRSVGFLGDVTLTWQAEPREASVLDFWPSSGTVSLKDKEAHTDIVVYILDDTINEPMETFDVKLLSVSSGLSQLGTMTTVRVAILKNDSPNGLFRFSLSEVRVRESTTSSDPQGEVTLTVERIQGNDGFVNVQWRLNAEAFNDFEEPRAGSLQFAHGETTKAITLRTKQDSILEGEERFRVSLISADNSADISSTQGDCTVIVEPDPGAQGTISIPPDYRAVYIGEPGESDPSYNGQVKVMITRGLGIYGSVSVTWSLTPRETTAFHQVEGIVKMADLQQTAYITLQAIDDTIPEKRATYALHLTSATGGASISPDPSAYIANVVFVASDFPHGRFQFTLPQITTITEDISKVTVSVVRTDGTDGQVLVSCTTTPGSAQSYTDFYPLTRTLEFQHDQKIQTIEIQIIQDDLPEGPEEFYVNITSTKLAPTFSKNNYTEVNGLHLDMRPGIGSMDVKTILIDKNDNAEGTIMFDVQGGNFRVTEESGLARIPLKREGGSYGDIEITYSVHNITATQEVDYVVSSNQVRMLDSSRNTTIDITIRDDSEMEFEETFEVQLLSVSGGAKLGYPNKTMVTILKSDFPNGNFGFKGQLKFRLANPERLVQQKLSIERKGGLKGQQTVYWRIMGPNNPLQILEATNDISMVSGNKEVTTGSLLWNDGESGEKSFVLDLKPFSSWEVEKTFLVEIYNVQGSPSEAGSGEISISAGKTTIIIEKFGHPNGIVRFEGLAQSMRTVEEPEGIAPLELQFPISRRFGTGTTGSIEVKWMIEGSYDDKTPDFQPQEGSLLMADGQRDSAIVIQVLPDNIPELTETFSLVLQSTIGGAEIDTQFNSSIFKIMYNDYPHGLFGVPPGLQSLYVNSADLNRFVRINITRYYGTFGSVIVTFNIKYDEILSGVILSKSSGTIQFNEGVAMLTQDILIGGDGFLDLDTTFTITLTQVQYLGAGVTDPPNFKVGETETKVKVPPLAANSEVGFTDTLGSIDEETGTATLTLTRRGLYGTIHVPWGSGLPSGSKPEWYTEGQITPSSGSLTVQHGIQSRNFTISVVAILNRTESFALHLTKAPSTSARGGARLSSTNNIVKLEPYGVIRFAPNSTHPPSVSEMESTISLMVQRVYGSEGKIEVTYRSIEISAQKGLDFFTTETNAIVMDPGVTSSLITIQVRQDNIPEEEEMFTVNLTHVEKYPTEIVPKISPRLSYVASSSVVRIKESNDAYGVLNLEPSSIVIDEENRRVNLTVQRTGGLYGTISVLVRTVGGGEPWTSQIVPELTPTSNDTITQILGARDGSNAATAVRDYEILDTRVEFKQDERQKFVSVGILSDTLPEPDETIIVYLAQPTGDARIATGTPDGGKKGFSVITIRQNDLSNGIVGFARSSKEVSVNEDTSPAFSLTLARSDAKYGDVVVSWKTKLTESSTEAEDAVLGGQLHLTAGTTTCPALRDTCQLNITLINDQEPEEALSFIVLLTDVRNDARIDEQNAVAKVTVEPSDYIRGLLQFTAESRIMVVGKSDRNVRVQVERLKGRGYRVEVGYETFQMTNQESLYGIRINPALEGEDYQGNMGSLVFEENKQELKYVDISLTPATASANPLPKQFYVHLKAPTGGASLHPDTSYSKAIIRIVEDSAKSVWSTVTDRESGSLSNDTNLLTTLSILDEIAKNPLDQTEVVLVENILKDMIDEGLKRRLSSPVLNQLLNVLCNLMNPNKADATRGRHSLAGLMENLAYASLTGTQCPNPTPPEISSLECSYAKMSAARWPLQQILNYKYSARRGDTFTVPSAIPNPPTPVDSDCLDMHVIEYNSEQWFMKSDQKELLSNKVISFGIKGKASTYSEVPARFLIHTLDKRIAARTAQCVYFDTSVREWISPRGVCTVNNNLEDGQDDFVDCSCKHLTHYAVKANAIDPGLVGYPTGFYVASFICMMAMLLAIIVHHVFSTVYAMFSASLLMHMLFACFATQLCYIVAAFTSPTEILVSTLDQDNYRCIVMGLFLHYFFLSQFTWIFSQTLNFWKILVMNDEHTDRKYVLFFMLGWGLPLGIVAVFYVVTFILYKYQYGMPVDFIYGDVNNNGQMCFITNSYSALGGVIAPVLLILLFVAVVFVKAFQVTPQWQAYDDIYRGRYNINEIRTLLCFWFVITVTWLWGGLHLAYGQLWMLVMFCIFNIIQALLVIVLYTVLRNPCVQECLEPQKRAYSMSTENLHPSTTVPADFHNTFTTEIGSLKGSTASVVNEEWERESTMPSKSTTMKVKRTLPSSGNIYVTPPVLIRDGEEDFQDLLYALKTQESSSDADSVGSDKISEISSKVDRYEMRRISIADTHL</sequence>
<dbReference type="GO" id="GO:0071277">
    <property type="term" value="P:cellular response to calcium ion"/>
    <property type="evidence" value="ECO:0007669"/>
    <property type="project" value="TreeGrafter"/>
</dbReference>
<dbReference type="GO" id="GO:0004930">
    <property type="term" value="F:G protein-coupled receptor activity"/>
    <property type="evidence" value="ECO:0007669"/>
    <property type="project" value="InterPro"/>
</dbReference>
<evidence type="ECO:0000256" key="7">
    <source>
        <dbReference type="ARBA" id="ARBA00022989"/>
    </source>
</evidence>
<feature type="transmembrane region" description="Helical" evidence="10">
    <location>
        <begin position="6089"/>
        <end position="6110"/>
    </location>
</feature>
<dbReference type="Gene3D" id="2.60.40.2030">
    <property type="match status" value="36"/>
</dbReference>
<dbReference type="PROSITE" id="PS50261">
    <property type="entry name" value="G_PROTEIN_RECEP_F2_4"/>
    <property type="match status" value="1"/>
</dbReference>
<feature type="transmembrane region" description="Helical" evidence="10">
    <location>
        <begin position="6062"/>
        <end position="6083"/>
    </location>
</feature>
<dbReference type="Pfam" id="PF13385">
    <property type="entry name" value="Laminin_G_3"/>
    <property type="match status" value="1"/>
</dbReference>
<dbReference type="Pfam" id="PF03160">
    <property type="entry name" value="Calx-beta"/>
    <property type="match status" value="34"/>
</dbReference>
<feature type="transmembrane region" description="Helical" evidence="10">
    <location>
        <begin position="6013"/>
        <end position="6035"/>
    </location>
</feature>
<organism evidence="13 14">
    <name type="scientific">Magallana gigas</name>
    <name type="common">Pacific oyster</name>
    <name type="synonym">Crassostrea gigas</name>
    <dbReference type="NCBI Taxonomy" id="29159"/>
    <lineage>
        <taxon>Eukaryota</taxon>
        <taxon>Metazoa</taxon>
        <taxon>Spiralia</taxon>
        <taxon>Lophotrochozoa</taxon>
        <taxon>Mollusca</taxon>
        <taxon>Bivalvia</taxon>
        <taxon>Autobranchia</taxon>
        <taxon>Pteriomorphia</taxon>
        <taxon>Ostreida</taxon>
        <taxon>Ostreoidea</taxon>
        <taxon>Ostreidae</taxon>
        <taxon>Magallana</taxon>
    </lineage>
</organism>